<dbReference type="InterPro" id="IPR036259">
    <property type="entry name" value="MFS_trans_sf"/>
</dbReference>
<name>A0A158QXB6_NIPBR</name>
<proteinExistence type="predicted"/>
<dbReference type="STRING" id="27835.A0A158QXB6"/>
<feature type="transmembrane region" description="Helical" evidence="6">
    <location>
        <begin position="316"/>
        <end position="337"/>
    </location>
</feature>
<reference evidence="9" key="1">
    <citation type="submission" date="2016-04" db="UniProtKB">
        <authorList>
            <consortium name="WormBaseParasite"/>
        </authorList>
    </citation>
    <scope>IDENTIFICATION</scope>
</reference>
<dbReference type="WBParaSite" id="NBR_0000657501-mRNA-1">
    <property type="protein sequence ID" value="NBR_0000657501-mRNA-1"/>
    <property type="gene ID" value="NBR_0000657501"/>
</dbReference>
<feature type="transmembrane region" description="Helical" evidence="6">
    <location>
        <begin position="252"/>
        <end position="272"/>
    </location>
</feature>
<keyword evidence="3 6" id="KW-1133">Transmembrane helix</keyword>
<dbReference type="Gene3D" id="1.20.1250.20">
    <property type="entry name" value="MFS general substrate transporter like domains"/>
    <property type="match status" value="2"/>
</dbReference>
<feature type="region of interest" description="Disordered" evidence="5">
    <location>
        <begin position="419"/>
        <end position="440"/>
    </location>
</feature>
<dbReference type="EMBL" id="UYSL01019811">
    <property type="protein sequence ID" value="VDL70165.1"/>
    <property type="molecule type" value="Genomic_DNA"/>
</dbReference>
<feature type="transmembrane region" description="Helical" evidence="6">
    <location>
        <begin position="293"/>
        <end position="310"/>
    </location>
</feature>
<evidence type="ECO:0000256" key="5">
    <source>
        <dbReference type="SAM" id="MobiDB-lite"/>
    </source>
</evidence>
<dbReference type="GO" id="GO:0022857">
    <property type="term" value="F:transmembrane transporter activity"/>
    <property type="evidence" value="ECO:0007669"/>
    <property type="project" value="InterPro"/>
</dbReference>
<feature type="transmembrane region" description="Helical" evidence="6">
    <location>
        <begin position="215"/>
        <end position="240"/>
    </location>
</feature>
<dbReference type="InterPro" id="IPR011701">
    <property type="entry name" value="MFS"/>
</dbReference>
<gene>
    <name evidence="7" type="ORF">NBR_LOCUS6576</name>
</gene>
<evidence type="ECO:0000313" key="7">
    <source>
        <dbReference type="EMBL" id="VDL70165.1"/>
    </source>
</evidence>
<feature type="transmembrane region" description="Helical" evidence="6">
    <location>
        <begin position="135"/>
        <end position="159"/>
    </location>
</feature>
<evidence type="ECO:0000313" key="8">
    <source>
        <dbReference type="Proteomes" id="UP000271162"/>
    </source>
</evidence>
<feature type="compositionally biased region" description="Basic and acidic residues" evidence="5">
    <location>
        <begin position="419"/>
        <end position="432"/>
    </location>
</feature>
<dbReference type="Proteomes" id="UP000271162">
    <property type="component" value="Unassembled WGS sequence"/>
</dbReference>
<keyword evidence="8" id="KW-1185">Reference proteome</keyword>
<dbReference type="GO" id="GO:0016020">
    <property type="term" value="C:membrane"/>
    <property type="evidence" value="ECO:0007669"/>
    <property type="project" value="UniProtKB-SubCell"/>
</dbReference>
<evidence type="ECO:0000313" key="9">
    <source>
        <dbReference type="WBParaSite" id="NBR_0000657501-mRNA-1"/>
    </source>
</evidence>
<dbReference type="SUPFAM" id="SSF103473">
    <property type="entry name" value="MFS general substrate transporter"/>
    <property type="match status" value="1"/>
</dbReference>
<sequence length="440" mass="47308">MGVAAEVKHHRITLSCMINSTALAMEAQNEENLSEPDLTDTSDPIDSLLNTTAAPPTCGQLKGGSVVDYGGSYVWSVETQGYIVGATFFGGMLSVFPSGLAIDHFSMRHLLLGSVLLLSTASMLVPIFADTIGPAAVVILRFLMGVGEGIMIPGINGMISRWIPLHEKSTAAALYTSGNQLAGIIVNPVSAGFCESTFRWPGVIPWGAMARSKPLIVVFYSGIVVNMMIAMILVYIPVYFKDVLMLDVKTNGLYTALAHVCNLASKLVWGFLMDYLKRKKLLTPTQAVKLSQAVSMVTLSTCFFLLAYGVDCSTHLRAVVLLCTIGAGFGLAISGFLTSLLSISPNFIGVLSSTSQIIGFGGRMAAPQIITYFKTIGTAEEWRGILLVYSGLTILSAVTFLIWGSGDVQPWDTYKLHQKEAKNEKPDSRPLVDENALQSL</sequence>
<dbReference type="PANTHER" id="PTHR11662">
    <property type="entry name" value="SOLUTE CARRIER FAMILY 17"/>
    <property type="match status" value="1"/>
</dbReference>
<evidence type="ECO:0000256" key="3">
    <source>
        <dbReference type="ARBA" id="ARBA00022989"/>
    </source>
</evidence>
<feature type="transmembrane region" description="Helical" evidence="6">
    <location>
        <begin position="109"/>
        <end position="129"/>
    </location>
</feature>
<keyword evidence="4 6" id="KW-0472">Membrane</keyword>
<dbReference type="AlphaFoldDB" id="A0A158QXB6"/>
<evidence type="ECO:0000256" key="1">
    <source>
        <dbReference type="ARBA" id="ARBA00004141"/>
    </source>
</evidence>
<reference evidence="7 8" key="2">
    <citation type="submission" date="2018-11" db="EMBL/GenBank/DDBJ databases">
        <authorList>
            <consortium name="Pathogen Informatics"/>
        </authorList>
    </citation>
    <scope>NUCLEOTIDE SEQUENCE [LARGE SCALE GENOMIC DNA]</scope>
</reference>
<protein>
    <submittedName>
        <fullName evidence="9">MFS domain-containing protein</fullName>
    </submittedName>
</protein>
<organism evidence="9">
    <name type="scientific">Nippostrongylus brasiliensis</name>
    <name type="common">Rat hookworm</name>
    <dbReference type="NCBI Taxonomy" id="27835"/>
    <lineage>
        <taxon>Eukaryota</taxon>
        <taxon>Metazoa</taxon>
        <taxon>Ecdysozoa</taxon>
        <taxon>Nematoda</taxon>
        <taxon>Chromadorea</taxon>
        <taxon>Rhabditida</taxon>
        <taxon>Rhabditina</taxon>
        <taxon>Rhabditomorpha</taxon>
        <taxon>Strongyloidea</taxon>
        <taxon>Heligmosomidae</taxon>
        <taxon>Nippostrongylus</taxon>
    </lineage>
</organism>
<feature type="transmembrane region" description="Helical" evidence="6">
    <location>
        <begin position="384"/>
        <end position="403"/>
    </location>
</feature>
<keyword evidence="2 6" id="KW-0812">Transmembrane</keyword>
<accession>A0A158QXB6</accession>
<dbReference type="OMA" id="RNSPHNT"/>
<dbReference type="Pfam" id="PF07690">
    <property type="entry name" value="MFS_1"/>
    <property type="match status" value="1"/>
</dbReference>
<dbReference type="PANTHER" id="PTHR11662:SF60">
    <property type="entry name" value="MAJOR FACILITATOR SUPERFAMILY (MFS) PROFILE DOMAIN-CONTAINING PROTEIN"/>
    <property type="match status" value="1"/>
</dbReference>
<dbReference type="GO" id="GO:0006820">
    <property type="term" value="P:monoatomic anion transport"/>
    <property type="evidence" value="ECO:0007669"/>
    <property type="project" value="TreeGrafter"/>
</dbReference>
<evidence type="ECO:0000256" key="6">
    <source>
        <dbReference type="SAM" id="Phobius"/>
    </source>
</evidence>
<feature type="transmembrane region" description="Helical" evidence="6">
    <location>
        <begin position="82"/>
        <end position="102"/>
    </location>
</feature>
<evidence type="ECO:0000256" key="2">
    <source>
        <dbReference type="ARBA" id="ARBA00022692"/>
    </source>
</evidence>
<comment type="subcellular location">
    <subcellularLocation>
        <location evidence="1">Membrane</location>
        <topology evidence="1">Multi-pass membrane protein</topology>
    </subcellularLocation>
</comment>
<evidence type="ECO:0000256" key="4">
    <source>
        <dbReference type="ARBA" id="ARBA00023136"/>
    </source>
</evidence>
<dbReference type="FunFam" id="1.20.1250.20:FF:000355">
    <property type="entry name" value="SLC (SoLute Carrier) homolog"/>
    <property type="match status" value="1"/>
</dbReference>
<dbReference type="InterPro" id="IPR050382">
    <property type="entry name" value="MFS_Na/Anion_cotransporter"/>
</dbReference>